<feature type="domain" description="DNA binding HTH" evidence="1">
    <location>
        <begin position="11"/>
        <end position="38"/>
    </location>
</feature>
<gene>
    <name evidence="2" type="ORF">MARSALSMR5_01889</name>
</gene>
<sequence length="507" mass="57753">MTETATDRETIEVLHRFRNQTKAAKYLGISRNSMKKRICRIRKKGLMSETTTRTSQVKRYVITAAQNNTQAHPQFLESIHQYCEHFGAKLMVIPVNYENITLTSKNGREEKWWAAGLVPHFVTERQTLNDNLMLMADVSVNATNKHPLSGFETVTGKRSGIFGHGQIEMQMIPTPLSKLPKMLHTTGSVTMPNYSDTKAGRIAEDNHCIGALVVETDGSRFWIRQIRADEDGAFYDLNLKFTPSGIEQAEPALGLVCGDIHWDFICPQVKAATFTASDSIKAVLKPRKLILHDVLDFYSASHHHEKNALLRFHKHHNQKNNVQNELDRLVDGVREITHEEDDVVFVGSNHNEHFGQWLNRCNPNDDPENALVYHEVRLEQLRRAKESREFLDPLEWWFEKHLTDRRFQFIDHDSGMVVGKYDISNHGHIGANGSRGSAKQFTKFGGYYILGHSHTPGIYKNVIQVGTSSVLRLEYNDGPSSWLNSHAIIYPNGLASLIHIIDGRWRA</sequence>
<dbReference type="GO" id="GO:0043565">
    <property type="term" value="F:sequence-specific DNA binding"/>
    <property type="evidence" value="ECO:0007669"/>
    <property type="project" value="InterPro"/>
</dbReference>
<protein>
    <recommendedName>
        <fullName evidence="1">DNA binding HTH domain-containing protein</fullName>
    </recommendedName>
</protein>
<evidence type="ECO:0000259" key="1">
    <source>
        <dbReference type="Pfam" id="PF02954"/>
    </source>
</evidence>
<name>A0A1W6K989_9GAMM</name>
<evidence type="ECO:0000313" key="2">
    <source>
        <dbReference type="EMBL" id="ARM83967.1"/>
    </source>
</evidence>
<dbReference type="RefSeq" id="WP_085680334.1">
    <property type="nucleotide sequence ID" value="NZ_CP020931.1"/>
</dbReference>
<dbReference type="EMBL" id="CP020931">
    <property type="protein sequence ID" value="ARM83967.1"/>
    <property type="molecule type" value="Genomic_DNA"/>
</dbReference>
<reference evidence="2 3" key="1">
    <citation type="submission" date="2017-04" db="EMBL/GenBank/DDBJ databases">
        <title>Genome Sequence of Marinobacter salarius strain SMR5 Isolated from a culture of the Diatom Skeletonema marinoi.</title>
        <authorList>
            <person name="Topel M."/>
            <person name="Pinder M.I.M."/>
            <person name="Johansson O.N."/>
            <person name="Kourtchenko O."/>
            <person name="Godhe A."/>
            <person name="Clarke A.K."/>
        </authorList>
    </citation>
    <scope>NUCLEOTIDE SEQUENCE [LARGE SCALE GENOMIC DNA]</scope>
    <source>
        <strain evidence="2 3">SMR5</strain>
    </source>
</reference>
<dbReference type="AlphaFoldDB" id="A0A1W6K989"/>
<dbReference type="GeneID" id="77255845"/>
<organism evidence="2 3">
    <name type="scientific">Marinobacter salarius</name>
    <dbReference type="NCBI Taxonomy" id="1420917"/>
    <lineage>
        <taxon>Bacteria</taxon>
        <taxon>Pseudomonadati</taxon>
        <taxon>Pseudomonadota</taxon>
        <taxon>Gammaproteobacteria</taxon>
        <taxon>Pseudomonadales</taxon>
        <taxon>Marinobacteraceae</taxon>
        <taxon>Marinobacter</taxon>
    </lineage>
</organism>
<dbReference type="InterPro" id="IPR002197">
    <property type="entry name" value="HTH_Fis"/>
</dbReference>
<evidence type="ECO:0000313" key="3">
    <source>
        <dbReference type="Proteomes" id="UP000193100"/>
    </source>
</evidence>
<accession>A0A1W6K989</accession>
<proteinExistence type="predicted"/>
<dbReference type="Proteomes" id="UP000193100">
    <property type="component" value="Chromosome"/>
</dbReference>
<dbReference type="Pfam" id="PF02954">
    <property type="entry name" value="HTH_8"/>
    <property type="match status" value="1"/>
</dbReference>